<protein>
    <submittedName>
        <fullName evidence="4">Uncharacterized protein</fullName>
    </submittedName>
</protein>
<dbReference type="Proteomes" id="UP000005408">
    <property type="component" value="Unassembled WGS sequence"/>
</dbReference>
<evidence type="ECO:0000256" key="3">
    <source>
        <dbReference type="SAM" id="Phobius"/>
    </source>
</evidence>
<keyword evidence="3" id="KW-1133">Transmembrane helix</keyword>
<dbReference type="GO" id="GO:0005044">
    <property type="term" value="F:scavenger receptor activity"/>
    <property type="evidence" value="ECO:0007669"/>
    <property type="project" value="InterPro"/>
</dbReference>
<keyword evidence="5" id="KW-1185">Reference proteome</keyword>
<evidence type="ECO:0000313" key="4">
    <source>
        <dbReference type="EnsemblMetazoa" id="G6652.5:cds"/>
    </source>
</evidence>
<proteinExistence type="predicted"/>
<evidence type="ECO:0000256" key="2">
    <source>
        <dbReference type="SAM" id="MobiDB-lite"/>
    </source>
</evidence>
<feature type="transmembrane region" description="Helical" evidence="3">
    <location>
        <begin position="164"/>
        <end position="190"/>
    </location>
</feature>
<sequence length="318" mass="34918">MTSENECPDNSHYISSTALCVCNDGFILSDCSQKCDPGMYGFACGSKCSSCSIDDCNHVYGCPQIVSTTLSRKMTSEKKCPDNSYYNSSTALCVCNDGFILSDCSQKCDPGMYGFACGSKCSSCSIDDCNHVYGCPQIVSTTLSRIPSSSTDKEISSETENTSVVVISIVSVAATLIVVGLVLFCCFRILREKKKRSRNGTNEEASGVFLMPGVDRYAESNNSDNLYTEPNLYESDVTSARDNDFPVDSTKFETRVKGTPEVDEDHYNHITLKIDLNPKYARDDTDLGDMYSHIKTTHPPSRVLTDNQYSHVTSDFSP</sequence>
<reference evidence="4" key="1">
    <citation type="submission" date="2022-08" db="UniProtKB">
        <authorList>
            <consortium name="EnsemblMetazoa"/>
        </authorList>
    </citation>
    <scope>IDENTIFICATION</scope>
    <source>
        <strain evidence="4">05x7-T-G4-1.051#20</strain>
    </source>
</reference>
<dbReference type="AlphaFoldDB" id="A0A8W8NTD2"/>
<keyword evidence="3" id="KW-0812">Transmembrane</keyword>
<accession>A0A8W8NTD2</accession>
<dbReference type="Gene3D" id="2.170.300.10">
    <property type="entry name" value="Tie2 ligand-binding domain superfamily"/>
    <property type="match status" value="2"/>
</dbReference>
<feature type="region of interest" description="Disordered" evidence="2">
    <location>
        <begin position="297"/>
        <end position="318"/>
    </location>
</feature>
<evidence type="ECO:0000256" key="1">
    <source>
        <dbReference type="ARBA" id="ARBA00022536"/>
    </source>
</evidence>
<evidence type="ECO:0000313" key="5">
    <source>
        <dbReference type="Proteomes" id="UP000005408"/>
    </source>
</evidence>
<keyword evidence="3" id="KW-0472">Membrane</keyword>
<dbReference type="EnsemblMetazoa" id="G6652.5">
    <property type="protein sequence ID" value="G6652.5:cds"/>
    <property type="gene ID" value="G6652"/>
</dbReference>
<name>A0A8W8NTD2_MAGGI</name>
<dbReference type="InterPro" id="IPR042635">
    <property type="entry name" value="MEGF10/SREC1/2-like"/>
</dbReference>
<keyword evidence="1" id="KW-0245">EGF-like domain</keyword>
<feature type="compositionally biased region" description="Polar residues" evidence="2">
    <location>
        <begin position="304"/>
        <end position="318"/>
    </location>
</feature>
<organism evidence="4 5">
    <name type="scientific">Magallana gigas</name>
    <name type="common">Pacific oyster</name>
    <name type="synonym">Crassostrea gigas</name>
    <dbReference type="NCBI Taxonomy" id="29159"/>
    <lineage>
        <taxon>Eukaryota</taxon>
        <taxon>Metazoa</taxon>
        <taxon>Spiralia</taxon>
        <taxon>Lophotrochozoa</taxon>
        <taxon>Mollusca</taxon>
        <taxon>Bivalvia</taxon>
        <taxon>Autobranchia</taxon>
        <taxon>Pteriomorphia</taxon>
        <taxon>Ostreida</taxon>
        <taxon>Ostreoidea</taxon>
        <taxon>Ostreidae</taxon>
        <taxon>Magallana</taxon>
    </lineage>
</organism>
<dbReference type="PANTHER" id="PTHR24043">
    <property type="entry name" value="SCAVENGER RECEPTOR CLASS F"/>
    <property type="match status" value="1"/>
</dbReference>